<organism evidence="4 5">
    <name type="scientific">Hungatella hathewayi</name>
    <dbReference type="NCBI Taxonomy" id="154046"/>
    <lineage>
        <taxon>Bacteria</taxon>
        <taxon>Bacillati</taxon>
        <taxon>Bacillota</taxon>
        <taxon>Clostridia</taxon>
        <taxon>Lachnospirales</taxon>
        <taxon>Lachnospiraceae</taxon>
        <taxon>Hungatella</taxon>
    </lineage>
</organism>
<dbReference type="Gene3D" id="3.10.310.10">
    <property type="entry name" value="Diaminopimelate Epimerase, Chain A, domain 1"/>
    <property type="match status" value="2"/>
</dbReference>
<dbReference type="RefSeq" id="WP_081034372.1">
    <property type="nucleotide sequence ID" value="NZ_CABIXC010000020.1"/>
</dbReference>
<dbReference type="AlphaFoldDB" id="A0A174LA98"/>
<evidence type="ECO:0000256" key="3">
    <source>
        <dbReference type="PIRSR" id="PIRSR016184-1"/>
    </source>
</evidence>
<dbReference type="PANTHER" id="PTHR13774">
    <property type="entry name" value="PHENAZINE BIOSYNTHESIS PROTEIN"/>
    <property type="match status" value="1"/>
</dbReference>
<dbReference type="EC" id="5.1.-.-" evidence="4"/>
<dbReference type="Pfam" id="PF02567">
    <property type="entry name" value="PhzC-PhzF"/>
    <property type="match status" value="1"/>
</dbReference>
<evidence type="ECO:0000313" key="4">
    <source>
        <dbReference type="EMBL" id="CUP18469.1"/>
    </source>
</evidence>
<gene>
    <name evidence="4" type="primary">yddE</name>
    <name evidence="4" type="ORF">ERS852407_05233</name>
</gene>
<accession>A0A174LA98</accession>
<sequence length="286" mass="31225">MLIEVCVASAFSKNNMGGNRAGVVLQCPVLSKEEKTKIAYQLGYSETAFLSQSEQADYSLEYFTPAGEVPLCGHATIASFVVLNYLNRLKKSGYTIETRSGILSINVEDDGAIFMQQNTPQFYETLNRAEVEPCFGLKAGSGIGNLPVQMVSTGLKDIIVPIESPTVLENMVPDFAAITKLSQERDCVGIHAFSLTGEGNLTAICRNFAPLYGIDEESATGTSNCALACYLHKYEQKRSRYIFEQGHCLNRISEIYVHVHSSGNTVSGVFAGGYGYVETMKTIIMD</sequence>
<dbReference type="InterPro" id="IPR003719">
    <property type="entry name" value="Phenazine_PhzF-like"/>
</dbReference>
<dbReference type="PIRSF" id="PIRSF016184">
    <property type="entry name" value="PhzC_PhzF"/>
    <property type="match status" value="1"/>
</dbReference>
<comment type="similarity">
    <text evidence="1">Belongs to the PhzF family.</text>
</comment>
<dbReference type="GO" id="GO:0005737">
    <property type="term" value="C:cytoplasm"/>
    <property type="evidence" value="ECO:0007669"/>
    <property type="project" value="TreeGrafter"/>
</dbReference>
<dbReference type="GO" id="GO:0016853">
    <property type="term" value="F:isomerase activity"/>
    <property type="evidence" value="ECO:0007669"/>
    <property type="project" value="UniProtKB-KW"/>
</dbReference>
<dbReference type="NCBIfam" id="TIGR00654">
    <property type="entry name" value="PhzF_family"/>
    <property type="match status" value="1"/>
</dbReference>
<dbReference type="EMBL" id="CYZE01000020">
    <property type="protein sequence ID" value="CUP18469.1"/>
    <property type="molecule type" value="Genomic_DNA"/>
</dbReference>
<reference evidence="4 5" key="1">
    <citation type="submission" date="2015-09" db="EMBL/GenBank/DDBJ databases">
        <authorList>
            <consortium name="Pathogen Informatics"/>
        </authorList>
    </citation>
    <scope>NUCLEOTIDE SEQUENCE [LARGE SCALE GENOMIC DNA]</scope>
    <source>
        <strain evidence="4 5">2789STDY5608850</strain>
    </source>
</reference>
<dbReference type="Proteomes" id="UP000095651">
    <property type="component" value="Unassembled WGS sequence"/>
</dbReference>
<name>A0A174LA98_9FIRM</name>
<feature type="active site" evidence="3">
    <location>
        <position position="46"/>
    </location>
</feature>
<proteinExistence type="inferred from homology"/>
<evidence type="ECO:0000256" key="1">
    <source>
        <dbReference type="ARBA" id="ARBA00008270"/>
    </source>
</evidence>
<evidence type="ECO:0000313" key="5">
    <source>
        <dbReference type="Proteomes" id="UP000095651"/>
    </source>
</evidence>
<protein>
    <submittedName>
        <fullName evidence="4">Phenazine biosynthesis protein PhzF family</fullName>
        <ecNumber evidence="4">5.1.-.-</ecNumber>
    </submittedName>
</protein>
<evidence type="ECO:0000256" key="2">
    <source>
        <dbReference type="ARBA" id="ARBA00023235"/>
    </source>
</evidence>
<dbReference type="SUPFAM" id="SSF54506">
    <property type="entry name" value="Diaminopimelate epimerase-like"/>
    <property type="match status" value="1"/>
</dbReference>
<keyword evidence="2 4" id="KW-0413">Isomerase</keyword>
<dbReference type="PANTHER" id="PTHR13774:SF39">
    <property type="entry name" value="BIOSYNTHESIS PROTEIN, PUTATIVE-RELATED"/>
    <property type="match status" value="1"/>
</dbReference>